<proteinExistence type="inferred from homology"/>
<dbReference type="NCBIfam" id="TIGR01844">
    <property type="entry name" value="type_I_sec_TolC"/>
    <property type="match status" value="1"/>
</dbReference>
<keyword evidence="5" id="KW-0812">Transmembrane</keyword>
<sequence length="511" mass="54243">MHTPDPRRPGADRPPFALLIAAGALALGLPVAAARAETLADAIAAAYENNPGAQAARASTRAAQERVEQSRAAFGPTLTGDAGYVYSWQRSRYRGVTVQQAGSFTPQASLSVDQPLFTFGRLASQRRFAQAGYGASIAQLRATEQDLMANVIITYAAVLRDIKLVGIAQENLSLLNEQLDQTSARYSSRYATETDLQQTRNRIFSGQAQLELAQGNLEASRNTFRNLTGHYPDDLAPLPQLPPLPATIADAQNIGAQSSPLVEQARFELAAARARIGQAKGNARPYVSASGTVGMTRPDLQFEDLHQLSAQARVGVTVPFFSAGLLSARIREAQQDADAASQRAEQTSRDVRENIASFWDQLAAARRALPAYARAVAAAQSALDGAREQQLAGQLTSLDVLDTARDLLVSRQAQAQSEAQLFVQHALLLGAMGQLRADAFAPGTPAYDPAGYGPGPFTGLPSGPLVRLIDAPFVDQRFKATPLAIEHDDEAGHAMALVPAPAAVPPGVAAP</sequence>
<comment type="subcellular location">
    <subcellularLocation>
        <location evidence="1">Cell outer membrane</location>
    </subcellularLocation>
</comment>
<accession>A0A918UGP3</accession>
<keyword evidence="3" id="KW-0813">Transport</keyword>
<dbReference type="InterPro" id="IPR010130">
    <property type="entry name" value="T1SS_OMP_TolC"/>
</dbReference>
<dbReference type="GO" id="GO:0015562">
    <property type="term" value="F:efflux transmembrane transporter activity"/>
    <property type="evidence" value="ECO:0007669"/>
    <property type="project" value="InterPro"/>
</dbReference>
<protein>
    <submittedName>
        <fullName evidence="8">Membrane protein</fullName>
    </submittedName>
</protein>
<keyword evidence="7" id="KW-0998">Cell outer membrane</keyword>
<reference evidence="8" key="2">
    <citation type="submission" date="2020-09" db="EMBL/GenBank/DDBJ databases">
        <authorList>
            <person name="Sun Q."/>
            <person name="Kim S."/>
        </authorList>
    </citation>
    <scope>NUCLEOTIDE SEQUENCE</scope>
    <source>
        <strain evidence="8">KCTC 32255</strain>
    </source>
</reference>
<comment type="similarity">
    <text evidence="2">Belongs to the outer membrane factor (OMF) (TC 1.B.17) family.</text>
</comment>
<gene>
    <name evidence="8" type="primary">rsaFb</name>
    <name evidence="8" type="ORF">GCM10011614_25130</name>
</gene>
<dbReference type="InterPro" id="IPR051906">
    <property type="entry name" value="TolC-like"/>
</dbReference>
<dbReference type="RefSeq" id="WP_189621562.1">
    <property type="nucleotide sequence ID" value="NZ_BMZA01000010.1"/>
</dbReference>
<dbReference type="InterPro" id="IPR003423">
    <property type="entry name" value="OMP_efflux"/>
</dbReference>
<dbReference type="EMBL" id="BMZA01000010">
    <property type="protein sequence ID" value="GGZ09297.1"/>
    <property type="molecule type" value="Genomic_DNA"/>
</dbReference>
<name>A0A918UGP3_9SPHN</name>
<dbReference type="GO" id="GO:1990281">
    <property type="term" value="C:efflux pump complex"/>
    <property type="evidence" value="ECO:0007669"/>
    <property type="project" value="TreeGrafter"/>
</dbReference>
<organism evidence="8 9">
    <name type="scientific">Novosphingobium colocasiae</name>
    <dbReference type="NCBI Taxonomy" id="1256513"/>
    <lineage>
        <taxon>Bacteria</taxon>
        <taxon>Pseudomonadati</taxon>
        <taxon>Pseudomonadota</taxon>
        <taxon>Alphaproteobacteria</taxon>
        <taxon>Sphingomonadales</taxon>
        <taxon>Sphingomonadaceae</taxon>
        <taxon>Novosphingobium</taxon>
    </lineage>
</organism>
<evidence type="ECO:0000313" key="9">
    <source>
        <dbReference type="Proteomes" id="UP000648075"/>
    </source>
</evidence>
<keyword evidence="9" id="KW-1185">Reference proteome</keyword>
<dbReference type="Pfam" id="PF02321">
    <property type="entry name" value="OEP"/>
    <property type="match status" value="2"/>
</dbReference>
<dbReference type="AlphaFoldDB" id="A0A918UGP3"/>
<evidence type="ECO:0000256" key="2">
    <source>
        <dbReference type="ARBA" id="ARBA00007613"/>
    </source>
</evidence>
<keyword evidence="4" id="KW-1134">Transmembrane beta strand</keyword>
<evidence type="ECO:0000256" key="7">
    <source>
        <dbReference type="ARBA" id="ARBA00023237"/>
    </source>
</evidence>
<evidence type="ECO:0000256" key="4">
    <source>
        <dbReference type="ARBA" id="ARBA00022452"/>
    </source>
</evidence>
<evidence type="ECO:0000313" key="8">
    <source>
        <dbReference type="EMBL" id="GGZ09297.1"/>
    </source>
</evidence>
<comment type="caution">
    <text evidence="8">The sequence shown here is derived from an EMBL/GenBank/DDBJ whole genome shotgun (WGS) entry which is preliminary data.</text>
</comment>
<dbReference type="PANTHER" id="PTHR30026:SF22">
    <property type="entry name" value="OUTER MEMBRANE EFFLUX PROTEIN"/>
    <property type="match status" value="1"/>
</dbReference>
<dbReference type="PANTHER" id="PTHR30026">
    <property type="entry name" value="OUTER MEMBRANE PROTEIN TOLC"/>
    <property type="match status" value="1"/>
</dbReference>
<evidence type="ECO:0000256" key="5">
    <source>
        <dbReference type="ARBA" id="ARBA00022692"/>
    </source>
</evidence>
<evidence type="ECO:0000256" key="1">
    <source>
        <dbReference type="ARBA" id="ARBA00004442"/>
    </source>
</evidence>
<evidence type="ECO:0000256" key="6">
    <source>
        <dbReference type="ARBA" id="ARBA00023136"/>
    </source>
</evidence>
<reference evidence="8" key="1">
    <citation type="journal article" date="2014" name="Int. J. Syst. Evol. Microbiol.">
        <title>Complete genome sequence of Corynebacterium casei LMG S-19264T (=DSM 44701T), isolated from a smear-ripened cheese.</title>
        <authorList>
            <consortium name="US DOE Joint Genome Institute (JGI-PGF)"/>
            <person name="Walter F."/>
            <person name="Albersmeier A."/>
            <person name="Kalinowski J."/>
            <person name="Ruckert C."/>
        </authorList>
    </citation>
    <scope>NUCLEOTIDE SEQUENCE</scope>
    <source>
        <strain evidence="8">KCTC 32255</strain>
    </source>
</reference>
<dbReference type="GO" id="GO:0009279">
    <property type="term" value="C:cell outer membrane"/>
    <property type="evidence" value="ECO:0007669"/>
    <property type="project" value="UniProtKB-SubCell"/>
</dbReference>
<dbReference type="SUPFAM" id="SSF56954">
    <property type="entry name" value="Outer membrane efflux proteins (OEP)"/>
    <property type="match status" value="1"/>
</dbReference>
<keyword evidence="6" id="KW-0472">Membrane</keyword>
<dbReference type="GO" id="GO:0015288">
    <property type="term" value="F:porin activity"/>
    <property type="evidence" value="ECO:0007669"/>
    <property type="project" value="TreeGrafter"/>
</dbReference>
<evidence type="ECO:0000256" key="3">
    <source>
        <dbReference type="ARBA" id="ARBA00022448"/>
    </source>
</evidence>
<dbReference type="Proteomes" id="UP000648075">
    <property type="component" value="Unassembled WGS sequence"/>
</dbReference>
<dbReference type="Gene3D" id="1.20.1600.10">
    <property type="entry name" value="Outer membrane efflux proteins (OEP)"/>
    <property type="match status" value="1"/>
</dbReference>